<proteinExistence type="predicted"/>
<dbReference type="Proteomes" id="UP000825591">
    <property type="component" value="Chromosome"/>
</dbReference>
<dbReference type="PANTHER" id="PTHR36180">
    <property type="entry name" value="DNA-BINDING PROTEIN-RELATED-RELATED"/>
    <property type="match status" value="1"/>
</dbReference>
<dbReference type="RefSeq" id="WP_051555685.1">
    <property type="nucleotide sequence ID" value="NZ_CP081966.1"/>
</dbReference>
<name>A0ABX9B3W2_9PSED</name>
<organism evidence="2 3">
    <name type="scientific">Pseudomonas mosselii</name>
    <dbReference type="NCBI Taxonomy" id="78327"/>
    <lineage>
        <taxon>Bacteria</taxon>
        <taxon>Pseudomonadati</taxon>
        <taxon>Pseudomonadota</taxon>
        <taxon>Gammaproteobacteria</taxon>
        <taxon>Pseudomonadales</taxon>
        <taxon>Pseudomonadaceae</taxon>
        <taxon>Pseudomonas</taxon>
    </lineage>
</organism>
<gene>
    <name evidence="2" type="ORF">K5H97_06625</name>
</gene>
<reference evidence="2 3" key="1">
    <citation type="submission" date="2021-08" db="EMBL/GenBank/DDBJ databases">
        <title>Bactericidal Effect of Pseudomonas oryziphila sp. nov., a novel Pseudomonas Species Against Xanthomonas oryzae Reduces Disease Severity of Bacterial Leaf Streak of Rice.</title>
        <authorList>
            <person name="Yang R."/>
            <person name="Li S."/>
            <person name="Li Y."/>
            <person name="Yan Y."/>
            <person name="Fang Y."/>
            <person name="Zou L."/>
            <person name="Chen G."/>
        </authorList>
    </citation>
    <scope>NUCLEOTIDE SEQUENCE [LARGE SCALE GENOMIC DNA]</scope>
    <source>
        <strain evidence="2 3">DSM 17497</strain>
    </source>
</reference>
<feature type="domain" description="Bro-N" evidence="1">
    <location>
        <begin position="1"/>
        <end position="106"/>
    </location>
</feature>
<keyword evidence="3" id="KW-1185">Reference proteome</keyword>
<dbReference type="PANTHER" id="PTHR36180:SF2">
    <property type="entry name" value="BRO FAMILY PROTEIN"/>
    <property type="match status" value="1"/>
</dbReference>
<evidence type="ECO:0000259" key="1">
    <source>
        <dbReference type="PROSITE" id="PS51750"/>
    </source>
</evidence>
<evidence type="ECO:0000313" key="2">
    <source>
        <dbReference type="EMBL" id="QZP28014.1"/>
    </source>
</evidence>
<dbReference type="PROSITE" id="PS51750">
    <property type="entry name" value="BRO_N"/>
    <property type="match status" value="1"/>
</dbReference>
<dbReference type="InterPro" id="IPR003497">
    <property type="entry name" value="BRO_N_domain"/>
</dbReference>
<dbReference type="Pfam" id="PF02498">
    <property type="entry name" value="Bro-N"/>
    <property type="match status" value="1"/>
</dbReference>
<dbReference type="SMART" id="SM01040">
    <property type="entry name" value="Bro-N"/>
    <property type="match status" value="1"/>
</dbReference>
<sequence length="189" mass="22151">MTHYSSTLFTRHNRPLHTLWLESQAWFCAHELGRMTGRFFDEHCIRKLDPDQHRTVQLLRYGQYGETTMVSESGAYTLLAHHHIPENRHLRQWLTHEVVAVLRDGQDSALEDLPRLGRMCWPGGHTASLLYWQSEPWVRMRDMPVVMAAERPVVVPERRKLSWKECAQRALRLHGVGDWEVSDFLCAGR</sequence>
<dbReference type="EMBL" id="CP081966">
    <property type="protein sequence ID" value="QZP28014.1"/>
    <property type="molecule type" value="Genomic_DNA"/>
</dbReference>
<protein>
    <submittedName>
        <fullName evidence="2">Bro-N domain-containing protein</fullName>
    </submittedName>
</protein>
<accession>A0ABX9B3W2</accession>
<evidence type="ECO:0000313" key="3">
    <source>
        <dbReference type="Proteomes" id="UP000825591"/>
    </source>
</evidence>